<dbReference type="KEGG" id="adv:DJ533_05325"/>
<dbReference type="SUPFAM" id="SSF52540">
    <property type="entry name" value="P-loop containing nucleoside triphosphate hydrolases"/>
    <property type="match status" value="2"/>
</dbReference>
<proteinExistence type="predicted"/>
<evidence type="ECO:0000259" key="5">
    <source>
        <dbReference type="PROSITE" id="PS51192"/>
    </source>
</evidence>
<dbReference type="OrthoDB" id="9760715at2"/>
<accession>A0A2S2FB64</accession>
<sequence>MTTLTQFLSRFSSGTIQRSLNYVKKIELASLDTHLENDRLDIEAQIEGTDWYETFIRVDLAKSKITDNECSCPVGFNCKHAAALARYYYDHQHERPFKKLHSNIDHFQQNITEHRTVRSSNHATHYTAKAWLDQFRQQLAVEKSKQTVSLPQLVYIFEPKKNSKKLQLVVNKVRRTKDGNISKTEHYTSYDNVPNGRLKVSAEDKNIFNHLYFFAKLNFNNTSVYNYPPTWDIAGIYQEQLKIVIEKGVCYSLNALNPALTWSEERFQLEFDWHSRPEQQTEKLKAKFLNAQQQEISAEHAKHIYIIYSHPLSYLDTSTQQVGALESSYSIEMLDELMNMPQMPLELLAEFEQVIQPYAIFEDLPQAQLAQSIETVTGQPKPILRFGGFPQYDRLAHMHDYAMAEIEFEYPSGRIKAGNADENIIVYYQSKSVRQQRDLQAEKQWIQQLKQSIPSFQNISKFSKNKRPAFDQVTENSVFCADPSDWIKQLIPENQLQYAGWQVEHTPDSLFNLLPTQNLQLSLNESEHSQDWFEVGATIQDQNGNSYDLIKLLSHLVMKMPIILEPEFFEQLDDDGYFMLNLGNGQPQLTLKVQEIKPILIYLKEILQSPESAGFDRYDAARLIDLGHTLGMPWHGSERLYQFAHKLNQSYQQQIATPEGFNGELRHYQQQGLAWLQFLRETEHGGILADDMGLGKTAQTLAHILMEKQAGHLDQCPALIIAPTSLMHNWRKEAEKFTPQLKVLVLHGQQRAEHFQEIENADIVLSTYPLLSRDEEQLLAHQYHLLILDEAQNIKNPRAKAAQVARQIQAKHRLCLTGTPMENHLGELWSLFYFIMPGFLYSQEVFNKKYRHPIEKNADLHMKNKLISRIKPFMLRRLKTEVAKELPEKTTIEVNIDMNAQQSKLYEAVRATMQKNIRDLIKAKGFNRSQIQILDALLKLRQVCCHPSLLKLEHLKNDHITSAKLEQLLEMVSNMVEEGRKILIFSQFTTMLQIIENELTQLQIKNVKLTGQTRKRDEVITAFQNGDVPVFLISLKAGGVGLNLTAADTVIHYDPWWNPAAEDQASDRAWRIGQDKPVFVYKLITNQSIEEKILALQNKKADLAKSVLSIDHENEIKLTETDILNLLD</sequence>
<dbReference type="Proteomes" id="UP000245977">
    <property type="component" value="Chromosome"/>
</dbReference>
<keyword evidence="3" id="KW-0862">Zinc</keyword>
<dbReference type="InterPro" id="IPR007527">
    <property type="entry name" value="Znf_SWIM"/>
</dbReference>
<dbReference type="InterPro" id="IPR001650">
    <property type="entry name" value="Helicase_C-like"/>
</dbReference>
<dbReference type="GO" id="GO:0016787">
    <property type="term" value="F:hydrolase activity"/>
    <property type="evidence" value="ECO:0007669"/>
    <property type="project" value="UniProtKB-KW"/>
</dbReference>
<dbReference type="CDD" id="cd18793">
    <property type="entry name" value="SF2_C_SNF"/>
    <property type="match status" value="1"/>
</dbReference>
<dbReference type="PROSITE" id="PS50966">
    <property type="entry name" value="ZF_SWIM"/>
    <property type="match status" value="1"/>
</dbReference>
<dbReference type="PROSITE" id="PS51192">
    <property type="entry name" value="HELICASE_ATP_BIND_1"/>
    <property type="match status" value="1"/>
</dbReference>
<dbReference type="InterPro" id="IPR049730">
    <property type="entry name" value="SNF2/RAD54-like_C"/>
</dbReference>
<feature type="domain" description="SWIM-type" evidence="4">
    <location>
        <begin position="52"/>
        <end position="89"/>
    </location>
</feature>
<dbReference type="EMBL" id="CP029397">
    <property type="protein sequence ID" value="AWL28045.1"/>
    <property type="molecule type" value="Genomic_DNA"/>
</dbReference>
<keyword evidence="1" id="KW-0378">Hydrolase</keyword>
<reference evidence="7" key="1">
    <citation type="submission" date="2019-08" db="EMBL/GenBank/DDBJ databases">
        <title>The complete genome of Acinetobacter defluvii strain WCHAD010030.</title>
        <authorList>
            <person name="Hu Y."/>
            <person name="Qin J."/>
            <person name="Feng Y."/>
            <person name="Zong Z."/>
        </authorList>
    </citation>
    <scope>NUCLEOTIDE SEQUENCE</scope>
    <source>
        <strain evidence="7">WCHA30</strain>
    </source>
</reference>
<keyword evidence="2" id="KW-0067">ATP-binding</keyword>
<dbReference type="PANTHER" id="PTHR10799">
    <property type="entry name" value="SNF2/RAD54 HELICASE FAMILY"/>
    <property type="match status" value="1"/>
</dbReference>
<dbReference type="SMART" id="SM00487">
    <property type="entry name" value="DEXDc"/>
    <property type="match status" value="1"/>
</dbReference>
<dbReference type="Pfam" id="PF04434">
    <property type="entry name" value="SWIM"/>
    <property type="match status" value="1"/>
</dbReference>
<feature type="domain" description="Helicase ATP-binding" evidence="5">
    <location>
        <begin position="677"/>
        <end position="838"/>
    </location>
</feature>
<evidence type="ECO:0000256" key="1">
    <source>
        <dbReference type="ARBA" id="ARBA00022801"/>
    </source>
</evidence>
<evidence type="ECO:0000256" key="2">
    <source>
        <dbReference type="ARBA" id="ARBA00022806"/>
    </source>
</evidence>
<keyword evidence="3" id="KW-0863">Zinc-finger</keyword>
<dbReference type="PROSITE" id="PS51194">
    <property type="entry name" value="HELICASE_CTER"/>
    <property type="match status" value="1"/>
</dbReference>
<evidence type="ECO:0000313" key="8">
    <source>
        <dbReference type="Proteomes" id="UP000245977"/>
    </source>
</evidence>
<name>A0A2S2FB64_9GAMM</name>
<dbReference type="STRING" id="1871111.GCA_001704615_00334"/>
<evidence type="ECO:0000259" key="6">
    <source>
        <dbReference type="PROSITE" id="PS51194"/>
    </source>
</evidence>
<feature type="domain" description="Helicase C-terminal" evidence="6">
    <location>
        <begin position="964"/>
        <end position="1124"/>
    </location>
</feature>
<organism evidence="7 8">
    <name type="scientific">Acinetobacter defluvii</name>
    <dbReference type="NCBI Taxonomy" id="1871111"/>
    <lineage>
        <taxon>Bacteria</taxon>
        <taxon>Pseudomonadati</taxon>
        <taxon>Pseudomonadota</taxon>
        <taxon>Gammaproteobacteria</taxon>
        <taxon>Moraxellales</taxon>
        <taxon>Moraxellaceae</taxon>
        <taxon>Acinetobacter</taxon>
    </lineage>
</organism>
<gene>
    <name evidence="7" type="ORF">DJ533_05325</name>
</gene>
<dbReference type="Pfam" id="PF00176">
    <property type="entry name" value="SNF2-rel_dom"/>
    <property type="match status" value="1"/>
</dbReference>
<dbReference type="InterPro" id="IPR027417">
    <property type="entry name" value="P-loop_NTPase"/>
</dbReference>
<keyword evidence="8" id="KW-1185">Reference proteome</keyword>
<dbReference type="Gene3D" id="3.40.50.10810">
    <property type="entry name" value="Tandem AAA-ATPase domain"/>
    <property type="match status" value="1"/>
</dbReference>
<dbReference type="InterPro" id="IPR014001">
    <property type="entry name" value="Helicase_ATP-bd"/>
</dbReference>
<keyword evidence="2" id="KW-0347">Helicase</keyword>
<dbReference type="Pfam" id="PF00271">
    <property type="entry name" value="Helicase_C"/>
    <property type="match status" value="1"/>
</dbReference>
<dbReference type="Gene3D" id="3.40.50.300">
    <property type="entry name" value="P-loop containing nucleotide triphosphate hydrolases"/>
    <property type="match status" value="1"/>
</dbReference>
<dbReference type="GO" id="GO:0004386">
    <property type="term" value="F:helicase activity"/>
    <property type="evidence" value="ECO:0007669"/>
    <property type="project" value="UniProtKB-KW"/>
</dbReference>
<keyword evidence="2" id="KW-0547">Nucleotide-binding</keyword>
<protein>
    <submittedName>
        <fullName evidence="7">Heavy metal resistance protein CzcA</fullName>
    </submittedName>
</protein>
<evidence type="ECO:0000313" key="7">
    <source>
        <dbReference type="EMBL" id="AWL28045.1"/>
    </source>
</evidence>
<dbReference type="SMART" id="SM00490">
    <property type="entry name" value="HELICc"/>
    <property type="match status" value="1"/>
</dbReference>
<dbReference type="GO" id="GO:0005524">
    <property type="term" value="F:ATP binding"/>
    <property type="evidence" value="ECO:0007669"/>
    <property type="project" value="InterPro"/>
</dbReference>
<evidence type="ECO:0000256" key="3">
    <source>
        <dbReference type="PROSITE-ProRule" id="PRU00325"/>
    </source>
</evidence>
<keyword evidence="3" id="KW-0479">Metal-binding</keyword>
<dbReference type="InterPro" id="IPR000330">
    <property type="entry name" value="SNF2_N"/>
</dbReference>
<dbReference type="RefSeq" id="WP_065994259.1">
    <property type="nucleotide sequence ID" value="NZ_CP029397.2"/>
</dbReference>
<dbReference type="InterPro" id="IPR038718">
    <property type="entry name" value="SNF2-like_sf"/>
</dbReference>
<evidence type="ECO:0000259" key="4">
    <source>
        <dbReference type="PROSITE" id="PS50966"/>
    </source>
</evidence>
<dbReference type="GO" id="GO:0008270">
    <property type="term" value="F:zinc ion binding"/>
    <property type="evidence" value="ECO:0007669"/>
    <property type="project" value="UniProtKB-KW"/>
</dbReference>
<dbReference type="AlphaFoldDB" id="A0A2S2FB64"/>
<dbReference type="CDD" id="cd18012">
    <property type="entry name" value="DEXQc_arch_SWI2_SNF2"/>
    <property type="match status" value="1"/>
</dbReference>